<keyword evidence="2" id="KW-1185">Reference proteome</keyword>
<accession>A0A0J7XIC9</accession>
<evidence type="ECO:0000313" key="2">
    <source>
        <dbReference type="Proteomes" id="UP000052232"/>
    </source>
</evidence>
<dbReference type="EMBL" id="JACT01000008">
    <property type="protein sequence ID" value="KMS51781.1"/>
    <property type="molecule type" value="Genomic_DNA"/>
</dbReference>
<dbReference type="PROSITE" id="PS51257">
    <property type="entry name" value="PROKAR_LIPOPROTEIN"/>
    <property type="match status" value="1"/>
</dbReference>
<evidence type="ECO:0000313" key="1">
    <source>
        <dbReference type="EMBL" id="KMS51781.1"/>
    </source>
</evidence>
<comment type="caution">
    <text evidence="1">The sequence shown here is derived from an EMBL/GenBank/DDBJ whole genome shotgun (WGS) entry which is preliminary data.</text>
</comment>
<name>A0A0J7XIC9_9SPHN</name>
<dbReference type="RefSeq" id="WP_026008895.1">
    <property type="nucleotide sequence ID" value="NZ_KQ130439.1"/>
</dbReference>
<proteinExistence type="predicted"/>
<dbReference type="AlphaFoldDB" id="A0A0J7XIC9"/>
<dbReference type="STRING" id="1420583.V473_22880"/>
<evidence type="ECO:0008006" key="3">
    <source>
        <dbReference type="Google" id="ProtNLM"/>
    </source>
</evidence>
<dbReference type="Proteomes" id="UP000052232">
    <property type="component" value="Unassembled WGS sequence"/>
</dbReference>
<gene>
    <name evidence="1" type="ORF">V473_22880</name>
</gene>
<dbReference type="PATRIC" id="fig|1420583.3.peg.4383"/>
<sequence length="101" mass="11158">MTKGLCLAGLLLTLAACGTKESKSDESNLRSDMPLRSAKYFMQNKDELTEVDTICTAWKASQRPPLSWPAVVVNNCNNVDTAKTLLLNKNETDKLRREAGI</sequence>
<protein>
    <recommendedName>
        <fullName evidence="3">Lipoprotein</fullName>
    </recommendedName>
</protein>
<reference evidence="1 2" key="1">
    <citation type="journal article" date="2015" name="G3 (Bethesda)">
        <title>Insights into Ongoing Evolution of the Hexachlorocyclohexane Catabolic Pathway from Comparative Genomics of Ten Sphingomonadaceae Strains.</title>
        <authorList>
            <person name="Pearce S.L."/>
            <person name="Oakeshott J.G."/>
            <person name="Pandey G."/>
        </authorList>
    </citation>
    <scope>NUCLEOTIDE SEQUENCE [LARGE SCALE GENOMIC DNA]</scope>
    <source>
        <strain evidence="1 2">LL01</strain>
    </source>
</reference>
<organism evidence="1 2">
    <name type="scientific">Sphingobium cupriresistens LL01</name>
    <dbReference type="NCBI Taxonomy" id="1420583"/>
    <lineage>
        <taxon>Bacteria</taxon>
        <taxon>Pseudomonadati</taxon>
        <taxon>Pseudomonadota</taxon>
        <taxon>Alphaproteobacteria</taxon>
        <taxon>Sphingomonadales</taxon>
        <taxon>Sphingomonadaceae</taxon>
        <taxon>Sphingobium</taxon>
    </lineage>
</organism>